<dbReference type="EMBL" id="LC168164">
    <property type="protein sequence ID" value="BAV39391.1"/>
    <property type="molecule type" value="Genomic_DNA"/>
</dbReference>
<proteinExistence type="predicted"/>
<evidence type="ECO:0000313" key="1">
    <source>
        <dbReference type="EMBL" id="BAV39391.1"/>
    </source>
</evidence>
<protein>
    <submittedName>
        <fullName evidence="1">Uncharacterized protein</fullName>
    </submittedName>
</protein>
<sequence>MVNRPENRFIKQIVEDYYKSFIDEFNTLENQNKITSPRDYVIKQSSITINHLSFVCYIEQTDMIIKSLSYKITLELAKLGWNVNNVDVSFRSSVIIDDNVTVNSVRIITEMNMIPLSLCGRLRIKLFGL</sequence>
<reference evidence="1 2" key="1">
    <citation type="submission" date="2016-07" db="EMBL/GenBank/DDBJ databases">
        <title>Characterization of three bacteriophages infecting bacteria isolated from shrimp culture pond water.</title>
        <authorList>
            <person name="Khoa H.V."/>
        </authorList>
    </citation>
    <scope>NUCLEOTIDE SEQUENCE [LARGE SCALE GENOMIC DNA]</scope>
</reference>
<keyword evidence="2" id="KW-1185">Reference proteome</keyword>
<evidence type="ECO:0000313" key="2">
    <source>
        <dbReference type="Proteomes" id="UP000224877"/>
    </source>
</evidence>
<accession>A0A1B4XX60</accession>
<dbReference type="Proteomes" id="UP000224877">
    <property type="component" value="Segment"/>
</dbReference>
<gene>
    <name evidence="1" type="ORF">BPT24_274</name>
</gene>
<name>A0A1B4XX60_9CAUD</name>
<organism evidence="1 2">
    <name type="scientific">Tenacibaculum phage pT24</name>
    <dbReference type="NCBI Taxonomy" id="1880590"/>
    <lineage>
        <taxon>Viruses</taxon>
        <taxon>Duplodnaviria</taxon>
        <taxon>Heunggongvirae</taxon>
        <taxon>Uroviricota</taxon>
        <taxon>Caudoviricetes</taxon>
        <taxon>Kungbxnavirus</taxon>
        <taxon>Kungbxnavirus pT24</taxon>
    </lineage>
</organism>